<feature type="region of interest" description="Disordered" evidence="2">
    <location>
        <begin position="91"/>
        <end position="131"/>
    </location>
</feature>
<keyword evidence="4" id="KW-1185">Reference proteome</keyword>
<dbReference type="OrthoDB" id="5877963at2759"/>
<dbReference type="Proteomes" id="UP000675881">
    <property type="component" value="Chromosome 6"/>
</dbReference>
<dbReference type="EMBL" id="HG994585">
    <property type="protein sequence ID" value="CAF2985076.1"/>
    <property type="molecule type" value="Genomic_DNA"/>
</dbReference>
<gene>
    <name evidence="3" type="ORF">LSAA_12219</name>
</gene>
<evidence type="ECO:0000256" key="2">
    <source>
        <dbReference type="SAM" id="MobiDB-lite"/>
    </source>
</evidence>
<evidence type="ECO:0000313" key="4">
    <source>
        <dbReference type="Proteomes" id="UP000675881"/>
    </source>
</evidence>
<protein>
    <submittedName>
        <fullName evidence="3">(salmon louse) hypothetical protein</fullName>
    </submittedName>
</protein>
<evidence type="ECO:0000313" key="3">
    <source>
        <dbReference type="EMBL" id="CAF2985076.1"/>
    </source>
</evidence>
<evidence type="ECO:0000256" key="1">
    <source>
        <dbReference type="SAM" id="Coils"/>
    </source>
</evidence>
<accession>A0A7R8HBF8</accession>
<dbReference type="AlphaFoldDB" id="A0A7R8HBF8"/>
<feature type="coiled-coil region" evidence="1">
    <location>
        <begin position="16"/>
        <end position="43"/>
    </location>
</feature>
<name>A0A7R8HBF8_LEPSM</name>
<reference evidence="3" key="1">
    <citation type="submission" date="2021-02" db="EMBL/GenBank/DDBJ databases">
        <authorList>
            <person name="Bekaert M."/>
        </authorList>
    </citation>
    <scope>NUCLEOTIDE SEQUENCE</scope>
    <source>
        <strain evidence="3">IoA-00</strain>
    </source>
</reference>
<keyword evidence="1" id="KW-0175">Coiled coil</keyword>
<feature type="compositionally biased region" description="Basic and acidic residues" evidence="2">
    <location>
        <begin position="100"/>
        <end position="110"/>
    </location>
</feature>
<organism evidence="3 4">
    <name type="scientific">Lepeophtheirus salmonis</name>
    <name type="common">Salmon louse</name>
    <name type="synonym">Caligus salmonis</name>
    <dbReference type="NCBI Taxonomy" id="72036"/>
    <lineage>
        <taxon>Eukaryota</taxon>
        <taxon>Metazoa</taxon>
        <taxon>Ecdysozoa</taxon>
        <taxon>Arthropoda</taxon>
        <taxon>Crustacea</taxon>
        <taxon>Multicrustacea</taxon>
        <taxon>Hexanauplia</taxon>
        <taxon>Copepoda</taxon>
        <taxon>Siphonostomatoida</taxon>
        <taxon>Caligidae</taxon>
        <taxon>Lepeophtheirus</taxon>
    </lineage>
</organism>
<sequence length="131" mass="15725">MIHGTDFNVSSLSLSLRLFAEKREELEYKEEDKEREKEKKRGRHSFLGRPTWLYFISPFQKRSYSLRLETRRIKQILKRVELKFSRASSMKMNNNATTELQKEKNGRNNIKEQQGPTMEWLLEPGRFKNEA</sequence>
<proteinExistence type="predicted"/>